<evidence type="ECO:0000313" key="3">
    <source>
        <dbReference type="Proteomes" id="UP000233551"/>
    </source>
</evidence>
<proteinExistence type="predicted"/>
<name>A0A2I0L996_PUNGR</name>
<keyword evidence="3" id="KW-1185">Reference proteome</keyword>
<dbReference type="Proteomes" id="UP000233551">
    <property type="component" value="Unassembled WGS sequence"/>
</dbReference>
<evidence type="ECO:0000313" key="2">
    <source>
        <dbReference type="EMBL" id="PKI77230.1"/>
    </source>
</evidence>
<accession>A0A2I0L996</accession>
<feature type="compositionally biased region" description="Low complexity" evidence="1">
    <location>
        <begin position="1"/>
        <end position="11"/>
    </location>
</feature>
<sequence length="165" mass="17856">MPSRSKGSSQPSPSPVKRWSRSEGRSTVHNLRSSVFLLPGSTRFLPYFLSHFQACPGLGTFGSAHGHLDLLLRSPTSSTPHRAVAGARVPTHFPRTAAAASTRVSQPVTLKPRRRGPRGSVVPREAHGLFPCKEAERSLGPSEAMDFSFRDAKGFSGYVSKFGVE</sequence>
<protein>
    <submittedName>
        <fullName evidence="2">Uncharacterized protein</fullName>
    </submittedName>
</protein>
<comment type="caution">
    <text evidence="2">The sequence shown here is derived from an EMBL/GenBank/DDBJ whole genome shotgun (WGS) entry which is preliminary data.</text>
</comment>
<organism evidence="2 3">
    <name type="scientific">Punica granatum</name>
    <name type="common">Pomegranate</name>
    <dbReference type="NCBI Taxonomy" id="22663"/>
    <lineage>
        <taxon>Eukaryota</taxon>
        <taxon>Viridiplantae</taxon>
        <taxon>Streptophyta</taxon>
        <taxon>Embryophyta</taxon>
        <taxon>Tracheophyta</taxon>
        <taxon>Spermatophyta</taxon>
        <taxon>Magnoliopsida</taxon>
        <taxon>eudicotyledons</taxon>
        <taxon>Gunneridae</taxon>
        <taxon>Pentapetalae</taxon>
        <taxon>rosids</taxon>
        <taxon>malvids</taxon>
        <taxon>Myrtales</taxon>
        <taxon>Lythraceae</taxon>
        <taxon>Punica</taxon>
    </lineage>
</organism>
<reference evidence="2 3" key="1">
    <citation type="submission" date="2017-11" db="EMBL/GenBank/DDBJ databases">
        <title>De-novo sequencing of pomegranate (Punica granatum L.) genome.</title>
        <authorList>
            <person name="Akparov Z."/>
            <person name="Amiraslanov A."/>
            <person name="Hajiyeva S."/>
            <person name="Abbasov M."/>
            <person name="Kaur K."/>
            <person name="Hamwieh A."/>
            <person name="Solovyev V."/>
            <person name="Salamov A."/>
            <person name="Braich B."/>
            <person name="Kosarev P."/>
            <person name="Mahmoud A."/>
            <person name="Hajiyev E."/>
            <person name="Babayeva S."/>
            <person name="Izzatullayeva V."/>
            <person name="Mammadov A."/>
            <person name="Mammadov A."/>
            <person name="Sharifova S."/>
            <person name="Ojaghi J."/>
            <person name="Eynullazada K."/>
            <person name="Bayramov B."/>
            <person name="Abdulazimova A."/>
            <person name="Shahmuradov I."/>
        </authorList>
    </citation>
    <scope>NUCLEOTIDE SEQUENCE [LARGE SCALE GENOMIC DNA]</scope>
    <source>
        <strain evidence="3">cv. AG2017</strain>
        <tissue evidence="2">Leaf</tissue>
    </source>
</reference>
<evidence type="ECO:0000256" key="1">
    <source>
        <dbReference type="SAM" id="MobiDB-lite"/>
    </source>
</evidence>
<dbReference type="AlphaFoldDB" id="A0A2I0L996"/>
<dbReference type="EMBL" id="PGOL01000099">
    <property type="protein sequence ID" value="PKI77230.1"/>
    <property type="molecule type" value="Genomic_DNA"/>
</dbReference>
<feature type="region of interest" description="Disordered" evidence="1">
    <location>
        <begin position="1"/>
        <end position="25"/>
    </location>
</feature>
<gene>
    <name evidence="2" type="ORF">CRG98_002351</name>
</gene>